<dbReference type="AlphaFoldDB" id="A0A501PFM8"/>
<dbReference type="InterPro" id="IPR014748">
    <property type="entry name" value="Enoyl-CoA_hydra_C"/>
</dbReference>
<dbReference type="CDD" id="cd06558">
    <property type="entry name" value="crotonase-like"/>
    <property type="match status" value="1"/>
</dbReference>
<evidence type="ECO:0000256" key="2">
    <source>
        <dbReference type="RuleBase" id="RU003707"/>
    </source>
</evidence>
<dbReference type="PANTHER" id="PTHR43802:SF1">
    <property type="entry name" value="IP11341P-RELATED"/>
    <property type="match status" value="1"/>
</dbReference>
<comment type="caution">
    <text evidence="3">The sequence shown here is derived from an EMBL/GenBank/DDBJ whole genome shotgun (WGS) entry which is preliminary data.</text>
</comment>
<dbReference type="SUPFAM" id="SSF52096">
    <property type="entry name" value="ClpP/crotonase"/>
    <property type="match status" value="1"/>
</dbReference>
<evidence type="ECO:0008006" key="5">
    <source>
        <dbReference type="Google" id="ProtNLM"/>
    </source>
</evidence>
<dbReference type="InterPro" id="IPR001753">
    <property type="entry name" value="Enoyl-CoA_hydra/iso"/>
</dbReference>
<dbReference type="GO" id="GO:0003824">
    <property type="term" value="F:catalytic activity"/>
    <property type="evidence" value="ECO:0007669"/>
    <property type="project" value="InterPro"/>
</dbReference>
<evidence type="ECO:0000313" key="4">
    <source>
        <dbReference type="Proteomes" id="UP000319148"/>
    </source>
</evidence>
<protein>
    <recommendedName>
        <fullName evidence="5">Enoyl-CoA hydratase</fullName>
    </recommendedName>
</protein>
<evidence type="ECO:0000256" key="1">
    <source>
        <dbReference type="ARBA" id="ARBA00005254"/>
    </source>
</evidence>
<gene>
    <name evidence="3" type="ORF">FIV46_10755</name>
</gene>
<sequence length="262" mass="28261">MTEYTGVDYIREGMVATITMRRPEVMNALDRALRRELLEVIQHAEKDPGVRVLILTGEGAGFCTGADLNAAASESGVENIEEVVRDEFNPIVAALAGCRKPVIAAVNGPAVGAGGSLALACDLVAISESAYFLQAFTMVGLVPDCGMVWSLSRTIGYQRTFEIIADPKPVFAKKCLELGLVNRVTPDENLLADTMAWAQRIAEGAPLALQEAKRILRYGMTGSLPEVLEKEAKAQGRVVHSRDVQEGVLAFLEKRKAVFNGN</sequence>
<organism evidence="3 4">
    <name type="scientific">Emcibacter nanhaiensis</name>
    <dbReference type="NCBI Taxonomy" id="1505037"/>
    <lineage>
        <taxon>Bacteria</taxon>
        <taxon>Pseudomonadati</taxon>
        <taxon>Pseudomonadota</taxon>
        <taxon>Alphaproteobacteria</taxon>
        <taxon>Emcibacterales</taxon>
        <taxon>Emcibacteraceae</taxon>
        <taxon>Emcibacter</taxon>
    </lineage>
</organism>
<reference evidence="4" key="1">
    <citation type="submission" date="2019-06" db="EMBL/GenBank/DDBJ databases">
        <title>The complete genome of Emcibacter congregatus ZYLT.</title>
        <authorList>
            <person name="Zhao Z."/>
        </authorList>
    </citation>
    <scope>NUCLEOTIDE SEQUENCE [LARGE SCALE GENOMIC DNA]</scope>
    <source>
        <strain evidence="4">MCCC 1A06723</strain>
    </source>
</reference>
<dbReference type="Gene3D" id="1.10.12.10">
    <property type="entry name" value="Lyase 2-enoyl-coa Hydratase, Chain A, domain 2"/>
    <property type="match status" value="1"/>
</dbReference>
<dbReference type="Gene3D" id="3.90.226.10">
    <property type="entry name" value="2-enoyl-CoA Hydratase, Chain A, domain 1"/>
    <property type="match status" value="1"/>
</dbReference>
<dbReference type="EMBL" id="VFIY01000014">
    <property type="protein sequence ID" value="TPD59269.1"/>
    <property type="molecule type" value="Genomic_DNA"/>
</dbReference>
<dbReference type="InterPro" id="IPR018376">
    <property type="entry name" value="Enoyl-CoA_hyd/isom_CS"/>
</dbReference>
<dbReference type="OrthoDB" id="9781757at2"/>
<dbReference type="PANTHER" id="PTHR43802">
    <property type="entry name" value="ENOYL-COA HYDRATASE"/>
    <property type="match status" value="1"/>
</dbReference>
<keyword evidence="4" id="KW-1185">Reference proteome</keyword>
<evidence type="ECO:0000313" key="3">
    <source>
        <dbReference type="EMBL" id="TPD59269.1"/>
    </source>
</evidence>
<accession>A0A501PFM8</accession>
<name>A0A501PFM8_9PROT</name>
<dbReference type="Pfam" id="PF00378">
    <property type="entry name" value="ECH_1"/>
    <property type="match status" value="1"/>
</dbReference>
<dbReference type="PROSITE" id="PS00166">
    <property type="entry name" value="ENOYL_COA_HYDRATASE"/>
    <property type="match status" value="1"/>
</dbReference>
<dbReference type="InterPro" id="IPR029045">
    <property type="entry name" value="ClpP/crotonase-like_dom_sf"/>
</dbReference>
<comment type="similarity">
    <text evidence="1 2">Belongs to the enoyl-CoA hydratase/isomerase family.</text>
</comment>
<dbReference type="Proteomes" id="UP000319148">
    <property type="component" value="Unassembled WGS sequence"/>
</dbReference>
<proteinExistence type="inferred from homology"/>
<dbReference type="RefSeq" id="WP_139940933.1">
    <property type="nucleotide sequence ID" value="NZ_JBHSYP010000006.1"/>
</dbReference>